<keyword evidence="1" id="KW-0677">Repeat</keyword>
<dbReference type="Gene3D" id="3.40.50.300">
    <property type="entry name" value="P-loop containing nucleotide triphosphate hydrolases"/>
    <property type="match status" value="1"/>
</dbReference>
<feature type="repeat" description="ANK" evidence="3">
    <location>
        <begin position="655"/>
        <end position="687"/>
    </location>
</feature>
<dbReference type="InterPro" id="IPR027417">
    <property type="entry name" value="P-loop_NTPase"/>
</dbReference>
<sequence length="1553" mass="172873">MAEVIGIVSGVAGLVAFAAEITKLSYSLISDLKEASQNQKLYLQEVSALTDVLFRADGVASEAELLGLTSLRPTSLSDDLIAECHDQLSRICDDLATGIKRSKWLFKEKELSKRIESLRRFHRIFLDFLSTHTLTIATESYRKIGEIGQRDQRDELLKWLNPSEETSKPAPKPVSGTGQWLIDSERYRSWRDGNPSTLWCHGAPGSGKSVLASIVFQDLKTFEPGQSYVACYFCDYATRKQQNSLSIMQSILRQLLNQAGEETILALVDFQKQAKGEPDIRILFEMIVTLCELAPPTYLILDAPDELDSPNEIMTILQRFSASGCRVLVTSRDTPDLRHALSAANNIEIQADEEDLVLFLEHCFLEQGHDKIARRGRDLIQGVVKKSKGIFLLAKILVDKLLDMTTLAQMRKSLNSMPTTITEAFESSVTRIEAQPRAKRNLAFQVIAWVTQSHRRLKADELVHALAVEEDSDEFDEDNIPDMQLALRVCVGLVIKEASDDSLGMVHTTAYEFFHGRCQPSIRRDMAATCLTYLTLPPFTLGPCKTLEEISLRKQQRPFMLYAAKFWGDYVDQNDVEHDLDALIDLLVNSPELRLSSFQALHYRPELTNKAISTELLATIPTDQQALHLAAYWNLASTTALLLQKGHDSSAKDSQQWTPLHWACYRESLASIGQLLAADADLNAQDSQGWTPLFWLAVKGNRTGMQMVLSKGANHLVRDIHGWTALTWAVSAQSKSIVQILLDHHEAYLSKLDDEPMLQMRDVTYDTAFEHSASRSEADFAIQLAAERKDIGLFDMLFSGKKRNLQDIWSQGHFDVPVSNVWRTLNKGEMMYGVERYIRDAPDSQPDEWKGKLLHGAIKDNQYMAACALIELGADVNFSLARTPLHAAAFRKDPRFARLLLQSGADPSQRDDFGRTALHQAVVNGFVETASELLSGGSDIHARAGEGGRARERNRRLEAKTALILACGLRSFQGQQESSDVETTALDMVSLLTSHNADVNMQDAKGMTALHHAAKLGNLDVVQQLMKAKADIGARDHKMRTALHFGVESANIGVVEFLVGVKSDIMAVDEDGKHMIHYLADGNRSMPVSIEDLRKMLSLLIPDDDLVSLNVSFTSTSAWNYGKDTVQVIKTALSMALESHDWTLLELLHQLGCTLPTGFDVQQHFPYAVKSLRLKTVTVLLELGATPSGDVFSLRSFDWRHFTLPGWLFPWGEIVESLDNFASILNVLLQAGLDINEVQGEGKTLLLVAAGAVDSVDLIQLLLRLGASSRKLTDDRLDAFTISALRANYNNLKTLLDDAAKSPTKNHWTESIEPTQSNNDELQRLCRALSHHNLLGDPKYYRLLEDKTDFTTLLCLSARRGNEAMSKELLSHGVDPEVMDTFGWRPLHLAVYLGSEDLVRTLLLRGADVNATTSRWPQYYSMNRPSGSTSMSYQGLDGWQGKPLHLAAMKGFPTIVELLISHGADVNAQVQGKYESPGEGPTALHLALDNGKFYGWRASPLGQEKLSIAEMLVENGADVATAADHIRICDVLKFEHHQQLWEKLRAGISEAAP</sequence>
<dbReference type="PROSITE" id="PS50297">
    <property type="entry name" value="ANK_REP_REGION"/>
    <property type="match status" value="5"/>
</dbReference>
<dbReference type="PANTHER" id="PTHR24166:SF48">
    <property type="entry name" value="PROTEIN VAPYRIN"/>
    <property type="match status" value="1"/>
</dbReference>
<feature type="repeat" description="ANK" evidence="3">
    <location>
        <begin position="1005"/>
        <end position="1037"/>
    </location>
</feature>
<dbReference type="Pfam" id="PF12796">
    <property type="entry name" value="Ank_2"/>
    <property type="match status" value="5"/>
</dbReference>
<dbReference type="SUPFAM" id="SSF52540">
    <property type="entry name" value="P-loop containing nucleoside triphosphate hydrolases"/>
    <property type="match status" value="1"/>
</dbReference>
<name>A0A9P9F2F8_9HYPO</name>
<dbReference type="PRINTS" id="PR01415">
    <property type="entry name" value="ANKYRIN"/>
</dbReference>
<dbReference type="Proteomes" id="UP000717696">
    <property type="component" value="Unassembled WGS sequence"/>
</dbReference>
<evidence type="ECO:0000313" key="5">
    <source>
        <dbReference type="EMBL" id="KAH7150354.1"/>
    </source>
</evidence>
<dbReference type="OrthoDB" id="1577640at2759"/>
<keyword evidence="6" id="KW-1185">Reference proteome</keyword>
<dbReference type="InterPro" id="IPR002110">
    <property type="entry name" value="Ankyrin_rpt"/>
</dbReference>
<evidence type="ECO:0000256" key="3">
    <source>
        <dbReference type="PROSITE-ProRule" id="PRU00023"/>
    </source>
</evidence>
<feature type="repeat" description="ANK" evidence="3">
    <location>
        <begin position="1443"/>
        <end position="1471"/>
    </location>
</feature>
<reference evidence="5" key="1">
    <citation type="journal article" date="2021" name="Nat. Commun.">
        <title>Genetic determinants of endophytism in the Arabidopsis root mycobiome.</title>
        <authorList>
            <person name="Mesny F."/>
            <person name="Miyauchi S."/>
            <person name="Thiergart T."/>
            <person name="Pickel B."/>
            <person name="Atanasova L."/>
            <person name="Karlsson M."/>
            <person name="Huettel B."/>
            <person name="Barry K.W."/>
            <person name="Haridas S."/>
            <person name="Chen C."/>
            <person name="Bauer D."/>
            <person name="Andreopoulos W."/>
            <person name="Pangilinan J."/>
            <person name="LaButti K."/>
            <person name="Riley R."/>
            <person name="Lipzen A."/>
            <person name="Clum A."/>
            <person name="Drula E."/>
            <person name="Henrissat B."/>
            <person name="Kohler A."/>
            <person name="Grigoriev I.V."/>
            <person name="Martin F.M."/>
            <person name="Hacquard S."/>
        </authorList>
    </citation>
    <scope>NUCLEOTIDE SEQUENCE</scope>
    <source>
        <strain evidence="5">MPI-CAGE-AT-0021</strain>
    </source>
</reference>
<dbReference type="PROSITE" id="PS50088">
    <property type="entry name" value="ANK_REPEAT"/>
    <property type="match status" value="8"/>
</dbReference>
<protein>
    <submittedName>
        <fullName evidence="5">Ankyrin repeat-containing domain protein</fullName>
    </submittedName>
</protein>
<dbReference type="InterPro" id="IPR056884">
    <property type="entry name" value="NPHP3-like_N"/>
</dbReference>
<dbReference type="SMART" id="SM00248">
    <property type="entry name" value="ANK"/>
    <property type="match status" value="16"/>
</dbReference>
<evidence type="ECO:0000256" key="1">
    <source>
        <dbReference type="ARBA" id="ARBA00022737"/>
    </source>
</evidence>
<accession>A0A9P9F2F8</accession>
<evidence type="ECO:0000313" key="6">
    <source>
        <dbReference type="Proteomes" id="UP000717696"/>
    </source>
</evidence>
<dbReference type="InterPro" id="IPR036770">
    <property type="entry name" value="Ankyrin_rpt-contain_sf"/>
</dbReference>
<evidence type="ECO:0000256" key="2">
    <source>
        <dbReference type="ARBA" id="ARBA00023043"/>
    </source>
</evidence>
<keyword evidence="2 3" id="KW-0040">ANK repeat</keyword>
<gene>
    <name evidence="5" type="ORF">B0J13DRAFT_287226</name>
</gene>
<feature type="repeat" description="ANK" evidence="3">
    <location>
        <begin position="880"/>
        <end position="912"/>
    </location>
</feature>
<comment type="caution">
    <text evidence="5">The sequence shown here is derived from an EMBL/GenBank/DDBJ whole genome shotgun (WGS) entry which is preliminary data.</text>
</comment>
<evidence type="ECO:0000259" key="4">
    <source>
        <dbReference type="Pfam" id="PF24883"/>
    </source>
</evidence>
<dbReference type="Pfam" id="PF24883">
    <property type="entry name" value="NPHP3_N"/>
    <property type="match status" value="1"/>
</dbReference>
<dbReference type="SUPFAM" id="SSF48403">
    <property type="entry name" value="Ankyrin repeat"/>
    <property type="match status" value="4"/>
</dbReference>
<dbReference type="Gene3D" id="1.25.40.20">
    <property type="entry name" value="Ankyrin repeat-containing domain"/>
    <property type="match status" value="5"/>
</dbReference>
<feature type="repeat" description="ANK" evidence="3">
    <location>
        <begin position="622"/>
        <end position="654"/>
    </location>
</feature>
<feature type="repeat" description="ANK" evidence="3">
    <location>
        <begin position="1382"/>
        <end position="1414"/>
    </location>
</feature>
<feature type="repeat" description="ANK" evidence="3">
    <location>
        <begin position="1479"/>
        <end position="1524"/>
    </location>
</feature>
<proteinExistence type="predicted"/>
<feature type="domain" description="Nephrocystin 3-like N-terminal" evidence="4">
    <location>
        <begin position="176"/>
        <end position="332"/>
    </location>
</feature>
<dbReference type="PANTHER" id="PTHR24166">
    <property type="entry name" value="ROLLING PEBBLES, ISOFORM B"/>
    <property type="match status" value="1"/>
</dbReference>
<dbReference type="EMBL" id="JAGMUU010000006">
    <property type="protein sequence ID" value="KAH7150354.1"/>
    <property type="molecule type" value="Genomic_DNA"/>
</dbReference>
<organism evidence="5 6">
    <name type="scientific">Dactylonectria estremocensis</name>
    <dbReference type="NCBI Taxonomy" id="1079267"/>
    <lineage>
        <taxon>Eukaryota</taxon>
        <taxon>Fungi</taxon>
        <taxon>Dikarya</taxon>
        <taxon>Ascomycota</taxon>
        <taxon>Pezizomycotina</taxon>
        <taxon>Sordariomycetes</taxon>
        <taxon>Hypocreomycetidae</taxon>
        <taxon>Hypocreales</taxon>
        <taxon>Nectriaceae</taxon>
        <taxon>Dactylonectria</taxon>
    </lineage>
</organism>
<dbReference type="InterPro" id="IPR050889">
    <property type="entry name" value="Dendritic_Spine_Reg/Scaffold"/>
</dbReference>
<feature type="repeat" description="ANK" evidence="3">
    <location>
        <begin position="913"/>
        <end position="945"/>
    </location>
</feature>